<reference evidence="1" key="1">
    <citation type="submission" date="2015-10" db="EMBL/GenBank/DDBJ databases">
        <authorList>
            <person name="Gilbert D.G."/>
        </authorList>
    </citation>
    <scope>NUCLEOTIDE SEQUENCE</scope>
</reference>
<gene>
    <name evidence="1" type="ORF">MGWOODY_XGa1761</name>
</gene>
<protein>
    <submittedName>
        <fullName evidence="1">Uncharacterized protein</fullName>
    </submittedName>
</protein>
<dbReference type="EMBL" id="CZRL01000029">
    <property type="protein sequence ID" value="CUS50423.1"/>
    <property type="molecule type" value="Genomic_DNA"/>
</dbReference>
<proteinExistence type="predicted"/>
<accession>A0A160TQU0</accession>
<organism evidence="1">
    <name type="scientific">hydrothermal vent metagenome</name>
    <dbReference type="NCBI Taxonomy" id="652676"/>
    <lineage>
        <taxon>unclassified sequences</taxon>
        <taxon>metagenomes</taxon>
        <taxon>ecological metagenomes</taxon>
    </lineage>
</organism>
<dbReference type="AlphaFoldDB" id="A0A160TQU0"/>
<sequence length="65" mass="7548">MDRVLWSNGLFDVWIIVRTFPGKFPPDPEDSDAKDQSEHRKEQIANFHERLILVHFKAPVSGETV</sequence>
<name>A0A160TQU0_9ZZZZ</name>
<evidence type="ECO:0000313" key="1">
    <source>
        <dbReference type="EMBL" id="CUS50423.1"/>
    </source>
</evidence>